<reference evidence="2 3" key="1">
    <citation type="submission" date="2018-11" db="EMBL/GenBank/DDBJ databases">
        <title>Genomes From Bacteria Associated with the Canine Oral Cavity: a Test Case for Automated Genome-Based Taxonomic Assignment.</title>
        <authorList>
            <person name="Coil D.A."/>
            <person name="Jospin G."/>
            <person name="Darling A.E."/>
            <person name="Wallis C."/>
            <person name="Davis I.J."/>
            <person name="Harris S."/>
            <person name="Eisen J.A."/>
            <person name="Holcombe L.J."/>
            <person name="O'Flynn C."/>
        </authorList>
    </citation>
    <scope>NUCLEOTIDE SEQUENCE [LARGE SCALE GENOMIC DNA]</scope>
    <source>
        <strain evidence="2 3">OH887_COT-365</strain>
    </source>
</reference>
<dbReference type="EMBL" id="RQZG01000025">
    <property type="protein sequence ID" value="RRD03228.1"/>
    <property type="molecule type" value="Genomic_DNA"/>
</dbReference>
<accession>A0A3P1T1W1</accession>
<feature type="compositionally biased region" description="Basic and acidic residues" evidence="1">
    <location>
        <begin position="56"/>
        <end position="70"/>
    </location>
</feature>
<sequence>MDTASTPQPKIRLWHPTFPDVTQEVTQEDQSAWTEQGWKTENPHEAAQEAPTQPDQSRRRAAIETTPKEG</sequence>
<organism evidence="2 3">
    <name type="scientific">Arachnia propionica</name>
    <dbReference type="NCBI Taxonomy" id="1750"/>
    <lineage>
        <taxon>Bacteria</taxon>
        <taxon>Bacillati</taxon>
        <taxon>Actinomycetota</taxon>
        <taxon>Actinomycetes</taxon>
        <taxon>Propionibacteriales</taxon>
        <taxon>Propionibacteriaceae</taxon>
        <taxon>Arachnia</taxon>
    </lineage>
</organism>
<evidence type="ECO:0000313" key="2">
    <source>
        <dbReference type="EMBL" id="RRD03228.1"/>
    </source>
</evidence>
<protein>
    <submittedName>
        <fullName evidence="2">Uncharacterized protein</fullName>
    </submittedName>
</protein>
<feature type="compositionally biased region" description="Polar residues" evidence="1">
    <location>
        <begin position="23"/>
        <end position="39"/>
    </location>
</feature>
<name>A0A3P1T1W1_9ACTN</name>
<evidence type="ECO:0000256" key="1">
    <source>
        <dbReference type="SAM" id="MobiDB-lite"/>
    </source>
</evidence>
<evidence type="ECO:0000313" key="3">
    <source>
        <dbReference type="Proteomes" id="UP000280819"/>
    </source>
</evidence>
<dbReference type="AlphaFoldDB" id="A0A3P1T1W1"/>
<comment type="caution">
    <text evidence="2">The sequence shown here is derived from an EMBL/GenBank/DDBJ whole genome shotgun (WGS) entry which is preliminary data.</text>
</comment>
<gene>
    <name evidence="2" type="ORF">EII34_15090</name>
</gene>
<proteinExistence type="predicted"/>
<dbReference type="Proteomes" id="UP000280819">
    <property type="component" value="Unassembled WGS sequence"/>
</dbReference>
<feature type="region of interest" description="Disordered" evidence="1">
    <location>
        <begin position="1"/>
        <end position="70"/>
    </location>
</feature>
<dbReference type="RefSeq" id="WP_124845996.1">
    <property type="nucleotide sequence ID" value="NZ_RQZG01000025.1"/>
</dbReference>